<reference evidence="1 2" key="1">
    <citation type="submission" date="2014-04" db="EMBL/GenBank/DDBJ databases">
        <authorList>
            <consortium name="DOE Joint Genome Institute"/>
            <person name="Kuo A."/>
            <person name="Tarkka M."/>
            <person name="Buscot F."/>
            <person name="Kohler A."/>
            <person name="Nagy L.G."/>
            <person name="Floudas D."/>
            <person name="Copeland A."/>
            <person name="Barry K.W."/>
            <person name="Cichocki N."/>
            <person name="Veneault-Fourrey C."/>
            <person name="LaButti K."/>
            <person name="Lindquist E.A."/>
            <person name="Lipzen A."/>
            <person name="Lundell T."/>
            <person name="Morin E."/>
            <person name="Murat C."/>
            <person name="Sun H."/>
            <person name="Tunlid A."/>
            <person name="Henrissat B."/>
            <person name="Grigoriev I.V."/>
            <person name="Hibbett D.S."/>
            <person name="Martin F."/>
            <person name="Nordberg H.P."/>
            <person name="Cantor M.N."/>
            <person name="Hua S.X."/>
        </authorList>
    </citation>
    <scope>NUCLEOTIDE SEQUENCE [LARGE SCALE GENOMIC DNA]</scope>
    <source>
        <strain evidence="1 2">F 1598</strain>
    </source>
</reference>
<proteinExistence type="predicted"/>
<name>A0A0C3BZN9_PILCF</name>
<dbReference type="Proteomes" id="UP000054166">
    <property type="component" value="Unassembled WGS sequence"/>
</dbReference>
<evidence type="ECO:0000313" key="2">
    <source>
        <dbReference type="Proteomes" id="UP000054166"/>
    </source>
</evidence>
<evidence type="ECO:0000313" key="1">
    <source>
        <dbReference type="EMBL" id="KIM92008.1"/>
    </source>
</evidence>
<dbReference type="AlphaFoldDB" id="A0A0C3BZN9"/>
<protein>
    <submittedName>
        <fullName evidence="1">Uncharacterized protein</fullName>
    </submittedName>
</protein>
<dbReference type="EMBL" id="KN832970">
    <property type="protein sequence ID" value="KIM92008.1"/>
    <property type="molecule type" value="Genomic_DNA"/>
</dbReference>
<organism evidence="1 2">
    <name type="scientific">Piloderma croceum (strain F 1598)</name>
    <dbReference type="NCBI Taxonomy" id="765440"/>
    <lineage>
        <taxon>Eukaryota</taxon>
        <taxon>Fungi</taxon>
        <taxon>Dikarya</taxon>
        <taxon>Basidiomycota</taxon>
        <taxon>Agaricomycotina</taxon>
        <taxon>Agaricomycetes</taxon>
        <taxon>Agaricomycetidae</taxon>
        <taxon>Atheliales</taxon>
        <taxon>Atheliaceae</taxon>
        <taxon>Piloderma</taxon>
    </lineage>
</organism>
<gene>
    <name evidence="1" type="ORF">PILCRDRAFT_108113</name>
</gene>
<sequence>MIPRNYRLTLAYDDNSTAVLFSILSFLFAEACPSCFASIADQSLLFYLPGESYRWMLLHDVLSRRSSYHRCRKCPPQLKISGTPSDSL</sequence>
<dbReference type="HOGENOM" id="CLU_2469863_0_0_1"/>
<dbReference type="InParanoid" id="A0A0C3BZN9"/>
<keyword evidence="2" id="KW-1185">Reference proteome</keyword>
<accession>A0A0C3BZN9</accession>
<reference evidence="2" key="2">
    <citation type="submission" date="2015-01" db="EMBL/GenBank/DDBJ databases">
        <title>Evolutionary Origins and Diversification of the Mycorrhizal Mutualists.</title>
        <authorList>
            <consortium name="DOE Joint Genome Institute"/>
            <consortium name="Mycorrhizal Genomics Consortium"/>
            <person name="Kohler A."/>
            <person name="Kuo A."/>
            <person name="Nagy L.G."/>
            <person name="Floudas D."/>
            <person name="Copeland A."/>
            <person name="Barry K.W."/>
            <person name="Cichocki N."/>
            <person name="Veneault-Fourrey C."/>
            <person name="LaButti K."/>
            <person name="Lindquist E.A."/>
            <person name="Lipzen A."/>
            <person name="Lundell T."/>
            <person name="Morin E."/>
            <person name="Murat C."/>
            <person name="Riley R."/>
            <person name="Ohm R."/>
            <person name="Sun H."/>
            <person name="Tunlid A."/>
            <person name="Henrissat B."/>
            <person name="Grigoriev I.V."/>
            <person name="Hibbett D.S."/>
            <person name="Martin F."/>
        </authorList>
    </citation>
    <scope>NUCLEOTIDE SEQUENCE [LARGE SCALE GENOMIC DNA]</scope>
    <source>
        <strain evidence="2">F 1598</strain>
    </source>
</reference>